<reference evidence="3" key="1">
    <citation type="journal article" date="2019" name="Int. J. Syst. Evol. Microbiol.">
        <title>The Global Catalogue of Microorganisms (GCM) 10K type strain sequencing project: providing services to taxonomists for standard genome sequencing and annotation.</title>
        <authorList>
            <consortium name="The Broad Institute Genomics Platform"/>
            <consortium name="The Broad Institute Genome Sequencing Center for Infectious Disease"/>
            <person name="Wu L."/>
            <person name="Ma J."/>
        </authorList>
    </citation>
    <scope>NUCLEOTIDE SEQUENCE [LARGE SCALE GENOMIC DNA]</scope>
    <source>
        <strain evidence="3">CGMCC 4.7289</strain>
    </source>
</reference>
<feature type="transmembrane region" description="Helical" evidence="1">
    <location>
        <begin position="122"/>
        <end position="140"/>
    </location>
</feature>
<feature type="transmembrane region" description="Helical" evidence="1">
    <location>
        <begin position="50"/>
        <end position="76"/>
    </location>
</feature>
<dbReference type="RefSeq" id="WP_253763337.1">
    <property type="nucleotide sequence ID" value="NZ_JAMZDZ010000001.1"/>
</dbReference>
<comment type="caution">
    <text evidence="2">The sequence shown here is derived from an EMBL/GenBank/DDBJ whole genome shotgun (WGS) entry which is preliminary data.</text>
</comment>
<feature type="transmembrane region" description="Helical" evidence="1">
    <location>
        <begin position="146"/>
        <end position="168"/>
    </location>
</feature>
<name>A0ABV8LLC3_9ACTN</name>
<sequence length="235" mass="23851">MNTPNPPGRVDDVDLDRVWISVAGEVWRRRRGRAELGLAKLLRSPGLARALLATPSLLPGWLIATAIVLAVGAFAARETGTPYVALCAPAVAAAGIAYTYGPGADPAWELIRTVAVSDRMILLARASAVFGVNAVLGLAASVASGAAAVVTFGWLLPMTAVCAVALATATLARSAAVGLAAGMTGWFVTVAAQRMSSGRIAAAVTESALTVPYLIVVVGCVAAIGYATRAQGRVG</sequence>
<protein>
    <recommendedName>
        <fullName evidence="4">ABC-2 type transport system permease protein</fullName>
    </recommendedName>
</protein>
<evidence type="ECO:0008006" key="4">
    <source>
        <dbReference type="Google" id="ProtNLM"/>
    </source>
</evidence>
<dbReference type="EMBL" id="JBHSAY010000008">
    <property type="protein sequence ID" value="MFC4131782.1"/>
    <property type="molecule type" value="Genomic_DNA"/>
</dbReference>
<feature type="transmembrane region" description="Helical" evidence="1">
    <location>
        <begin position="175"/>
        <end position="195"/>
    </location>
</feature>
<gene>
    <name evidence="2" type="ORF">ACFOZ4_14330</name>
</gene>
<keyword evidence="1" id="KW-1133">Transmembrane helix</keyword>
<dbReference type="Proteomes" id="UP001595816">
    <property type="component" value="Unassembled WGS sequence"/>
</dbReference>
<organism evidence="2 3">
    <name type="scientific">Hamadaea flava</name>
    <dbReference type="NCBI Taxonomy" id="1742688"/>
    <lineage>
        <taxon>Bacteria</taxon>
        <taxon>Bacillati</taxon>
        <taxon>Actinomycetota</taxon>
        <taxon>Actinomycetes</taxon>
        <taxon>Micromonosporales</taxon>
        <taxon>Micromonosporaceae</taxon>
        <taxon>Hamadaea</taxon>
    </lineage>
</organism>
<keyword evidence="3" id="KW-1185">Reference proteome</keyword>
<accession>A0ABV8LLC3</accession>
<evidence type="ECO:0000313" key="2">
    <source>
        <dbReference type="EMBL" id="MFC4131782.1"/>
    </source>
</evidence>
<keyword evidence="1" id="KW-0472">Membrane</keyword>
<proteinExistence type="predicted"/>
<evidence type="ECO:0000256" key="1">
    <source>
        <dbReference type="SAM" id="Phobius"/>
    </source>
</evidence>
<feature type="transmembrane region" description="Helical" evidence="1">
    <location>
        <begin position="82"/>
        <end position="101"/>
    </location>
</feature>
<keyword evidence="1" id="KW-0812">Transmembrane</keyword>
<feature type="transmembrane region" description="Helical" evidence="1">
    <location>
        <begin position="207"/>
        <end position="227"/>
    </location>
</feature>
<evidence type="ECO:0000313" key="3">
    <source>
        <dbReference type="Proteomes" id="UP001595816"/>
    </source>
</evidence>